<sequence length="662" mass="73512">MERFRSLLGGGMSLGGAAPGTDNTNLIDNSETVHISSLALLKMLRHGRAGVPMEVMGLMLGEFVDDFTVRVVDVFAMPQSGTGVSVEAVDPVFQMKMMDMLRQTGRPESVVGWYHSHPGFGCWLSSVDINTQQSFEQLTPRAVAVVVDPIQSVKGKVVIDAFRLINPQSLMMGQEPRQTTSNLGHLNKPSIQALIHGLNRHYYSIGINYRKTALEENMLMNLHKHPWTDALQMEDFRTEGQRTKERLERLVSLAEGYEKRVKEETELTKEQLKTRYVGKLDPKKHLEDVGQQLIEDNIVAVSRQMIDKEATMAKKDAPTGANGELNGDQMEPTRNRNRNRARTPPPPPSSTPLTPETLKFLLDTFDNALSHTHYAVCGHAALMVWGYRGSSMPSHVSIVCPAEDKQVILSWARAAGWYVYPKEVGAGRGRGEMIGVPVPGSATAAAGSTAGETVVGFKLRTVENQEVWARLGRVRPLALEPPYEGSVRQMMRTAAQVMDVPTLLDQFARAWYLCAVKGEGDGSNGRQERYIAGLILWLLQRLANDAGDYGLAGRRWRLTPQNVPCVVYGKFWHAFVVRYPKALELLEHCGLRAPVRVVAHEEATNAAAGATSGLDGFDPDAYRMRVARGEGRFRSTHDRTCSRPDTLTRADRDLELELLDFI</sequence>
<dbReference type="GO" id="GO:0000502">
    <property type="term" value="C:proteasome complex"/>
    <property type="evidence" value="ECO:0007669"/>
    <property type="project" value="UniProtKB-KW"/>
</dbReference>
<evidence type="ECO:0000256" key="1">
    <source>
        <dbReference type="ARBA" id="ARBA00008568"/>
    </source>
</evidence>
<keyword evidence="5" id="KW-0862">Zinc</keyword>
<evidence type="ECO:0000313" key="11">
    <source>
        <dbReference type="Proteomes" id="UP001303760"/>
    </source>
</evidence>
<organism evidence="10 11">
    <name type="scientific">Achaetomium macrosporum</name>
    <dbReference type="NCBI Taxonomy" id="79813"/>
    <lineage>
        <taxon>Eukaryota</taxon>
        <taxon>Fungi</taxon>
        <taxon>Dikarya</taxon>
        <taxon>Ascomycota</taxon>
        <taxon>Pezizomycotina</taxon>
        <taxon>Sordariomycetes</taxon>
        <taxon>Sordariomycetidae</taxon>
        <taxon>Sordariales</taxon>
        <taxon>Chaetomiaceae</taxon>
        <taxon>Achaetomium</taxon>
    </lineage>
</organism>
<dbReference type="PROSITE" id="PS50249">
    <property type="entry name" value="MPN"/>
    <property type="match status" value="1"/>
</dbReference>
<dbReference type="Proteomes" id="UP001303760">
    <property type="component" value="Unassembled WGS sequence"/>
</dbReference>
<dbReference type="GO" id="GO:0046872">
    <property type="term" value="F:metal ion binding"/>
    <property type="evidence" value="ECO:0007669"/>
    <property type="project" value="UniProtKB-KW"/>
</dbReference>
<protein>
    <recommendedName>
        <fullName evidence="9">MPN domain-containing protein</fullName>
    </recommendedName>
</protein>
<dbReference type="InterPro" id="IPR050242">
    <property type="entry name" value="JAMM_MPN+_peptidase_M67A"/>
</dbReference>
<evidence type="ECO:0000256" key="5">
    <source>
        <dbReference type="ARBA" id="ARBA00022833"/>
    </source>
</evidence>
<dbReference type="InterPro" id="IPR000555">
    <property type="entry name" value="JAMM/MPN+_dom"/>
</dbReference>
<reference evidence="10" key="1">
    <citation type="journal article" date="2023" name="Mol. Phylogenet. Evol.">
        <title>Genome-scale phylogeny and comparative genomics of the fungal order Sordariales.</title>
        <authorList>
            <person name="Hensen N."/>
            <person name="Bonometti L."/>
            <person name="Westerberg I."/>
            <person name="Brannstrom I.O."/>
            <person name="Guillou S."/>
            <person name="Cros-Aarteil S."/>
            <person name="Calhoun S."/>
            <person name="Haridas S."/>
            <person name="Kuo A."/>
            <person name="Mondo S."/>
            <person name="Pangilinan J."/>
            <person name="Riley R."/>
            <person name="LaButti K."/>
            <person name="Andreopoulos B."/>
            <person name="Lipzen A."/>
            <person name="Chen C."/>
            <person name="Yan M."/>
            <person name="Daum C."/>
            <person name="Ng V."/>
            <person name="Clum A."/>
            <person name="Steindorff A."/>
            <person name="Ohm R.A."/>
            <person name="Martin F."/>
            <person name="Silar P."/>
            <person name="Natvig D.O."/>
            <person name="Lalanne C."/>
            <person name="Gautier V."/>
            <person name="Ament-Velasquez S.L."/>
            <person name="Kruys A."/>
            <person name="Hutchinson M.I."/>
            <person name="Powell A.J."/>
            <person name="Barry K."/>
            <person name="Miller A.N."/>
            <person name="Grigoriev I.V."/>
            <person name="Debuchy R."/>
            <person name="Gladieux P."/>
            <person name="Hiltunen Thoren M."/>
            <person name="Johannesson H."/>
        </authorList>
    </citation>
    <scope>NUCLEOTIDE SEQUENCE</scope>
    <source>
        <strain evidence="10">CBS 532.94</strain>
    </source>
</reference>
<feature type="domain" description="MPN" evidence="9">
    <location>
        <begin position="33"/>
        <end position="168"/>
    </location>
</feature>
<dbReference type="GO" id="GO:0006508">
    <property type="term" value="P:proteolysis"/>
    <property type="evidence" value="ECO:0007669"/>
    <property type="project" value="UniProtKB-KW"/>
</dbReference>
<dbReference type="SMART" id="SM00232">
    <property type="entry name" value="JAB_MPN"/>
    <property type="match status" value="1"/>
</dbReference>
<evidence type="ECO:0000256" key="7">
    <source>
        <dbReference type="ARBA" id="ARBA00023049"/>
    </source>
</evidence>
<keyword evidence="4" id="KW-0378">Hydrolase</keyword>
<dbReference type="SUPFAM" id="SSF102712">
    <property type="entry name" value="JAB1/MPN domain"/>
    <property type="match status" value="1"/>
</dbReference>
<dbReference type="InterPro" id="IPR056263">
    <property type="entry name" value="RPN11_C"/>
</dbReference>
<dbReference type="Gene3D" id="3.40.140.10">
    <property type="entry name" value="Cytidine Deaminase, domain 2"/>
    <property type="match status" value="1"/>
</dbReference>
<dbReference type="Pfam" id="PF01398">
    <property type="entry name" value="JAB"/>
    <property type="match status" value="1"/>
</dbReference>
<comment type="caution">
    <text evidence="10">The sequence shown here is derived from an EMBL/GenBank/DDBJ whole genome shotgun (WGS) entry which is preliminary data.</text>
</comment>
<dbReference type="AlphaFoldDB" id="A0AAN7H8T7"/>
<dbReference type="GO" id="GO:0008237">
    <property type="term" value="F:metallopeptidase activity"/>
    <property type="evidence" value="ECO:0007669"/>
    <property type="project" value="UniProtKB-KW"/>
</dbReference>
<evidence type="ECO:0000256" key="4">
    <source>
        <dbReference type="ARBA" id="ARBA00022801"/>
    </source>
</evidence>
<keyword evidence="7" id="KW-0482">Metalloprotease</keyword>
<name>A0AAN7H8T7_9PEZI</name>
<comment type="similarity">
    <text evidence="1">Belongs to the peptidase M67A family.</text>
</comment>
<dbReference type="GO" id="GO:0034515">
    <property type="term" value="C:proteasome storage granule"/>
    <property type="evidence" value="ECO:0007669"/>
    <property type="project" value="UniProtKB-ARBA"/>
</dbReference>
<dbReference type="FunFam" id="3.40.140.10:FF:000001">
    <property type="entry name" value="26S proteasome non-ATPase regulatory subunit"/>
    <property type="match status" value="1"/>
</dbReference>
<evidence type="ECO:0000259" key="9">
    <source>
        <dbReference type="PROSITE" id="PS50249"/>
    </source>
</evidence>
<keyword evidence="11" id="KW-1185">Reference proteome</keyword>
<feature type="region of interest" description="Disordered" evidence="8">
    <location>
        <begin position="312"/>
        <end position="355"/>
    </location>
</feature>
<keyword evidence="3" id="KW-0479">Metal-binding</keyword>
<evidence type="ECO:0000313" key="10">
    <source>
        <dbReference type="EMBL" id="KAK4240406.1"/>
    </source>
</evidence>
<evidence type="ECO:0000256" key="2">
    <source>
        <dbReference type="ARBA" id="ARBA00022670"/>
    </source>
</evidence>
<dbReference type="CDD" id="cd08069">
    <property type="entry name" value="MPN_RPN11_CSN5"/>
    <property type="match status" value="1"/>
</dbReference>
<keyword evidence="6" id="KW-0647">Proteasome</keyword>
<gene>
    <name evidence="10" type="ORF">C8A03DRAFT_13236</name>
</gene>
<dbReference type="EMBL" id="MU860040">
    <property type="protein sequence ID" value="KAK4240406.1"/>
    <property type="molecule type" value="Genomic_DNA"/>
</dbReference>
<evidence type="ECO:0000256" key="8">
    <source>
        <dbReference type="SAM" id="MobiDB-lite"/>
    </source>
</evidence>
<proteinExistence type="inferred from homology"/>
<dbReference type="PANTHER" id="PTHR10410">
    <property type="entry name" value="EUKARYOTIC TRANSLATION INITIATION FACTOR 3 -RELATED"/>
    <property type="match status" value="1"/>
</dbReference>
<evidence type="ECO:0000256" key="6">
    <source>
        <dbReference type="ARBA" id="ARBA00022942"/>
    </source>
</evidence>
<dbReference type="InterPro" id="IPR037518">
    <property type="entry name" value="MPN"/>
</dbReference>
<dbReference type="Pfam" id="PF23594">
    <property type="entry name" value="RPN11_C"/>
    <property type="match status" value="1"/>
</dbReference>
<evidence type="ECO:0000256" key="3">
    <source>
        <dbReference type="ARBA" id="ARBA00022723"/>
    </source>
</evidence>
<keyword evidence="2" id="KW-0645">Protease</keyword>
<reference evidence="10" key="2">
    <citation type="submission" date="2023-05" db="EMBL/GenBank/DDBJ databases">
        <authorList>
            <consortium name="Lawrence Berkeley National Laboratory"/>
            <person name="Steindorff A."/>
            <person name="Hensen N."/>
            <person name="Bonometti L."/>
            <person name="Westerberg I."/>
            <person name="Brannstrom I.O."/>
            <person name="Guillou S."/>
            <person name="Cros-Aarteil S."/>
            <person name="Calhoun S."/>
            <person name="Haridas S."/>
            <person name="Kuo A."/>
            <person name="Mondo S."/>
            <person name="Pangilinan J."/>
            <person name="Riley R."/>
            <person name="Labutti K."/>
            <person name="Andreopoulos B."/>
            <person name="Lipzen A."/>
            <person name="Chen C."/>
            <person name="Yanf M."/>
            <person name="Daum C."/>
            <person name="Ng V."/>
            <person name="Clum A."/>
            <person name="Ohm R."/>
            <person name="Martin F."/>
            <person name="Silar P."/>
            <person name="Natvig D."/>
            <person name="Lalanne C."/>
            <person name="Gautier V."/>
            <person name="Ament-Velasquez S.L."/>
            <person name="Kruys A."/>
            <person name="Hutchinson M.I."/>
            <person name="Powell A.J."/>
            <person name="Barry K."/>
            <person name="Miller A.N."/>
            <person name="Grigoriev I.V."/>
            <person name="Debuchy R."/>
            <person name="Gladieux P."/>
            <person name="Thoren M.H."/>
            <person name="Johannesson H."/>
        </authorList>
    </citation>
    <scope>NUCLEOTIDE SEQUENCE</scope>
    <source>
        <strain evidence="10">CBS 532.94</strain>
    </source>
</reference>
<accession>A0AAN7H8T7</accession>